<evidence type="ECO:0000256" key="2">
    <source>
        <dbReference type="ARBA" id="ARBA00022741"/>
    </source>
</evidence>
<dbReference type="AlphaFoldDB" id="A0A2P2HVZ1"/>
<dbReference type="Pfam" id="PF00300">
    <property type="entry name" value="His_Phos_1"/>
    <property type="match status" value="1"/>
</dbReference>
<dbReference type="GO" id="GO:0003873">
    <property type="term" value="F:6-phosphofructo-2-kinase activity"/>
    <property type="evidence" value="ECO:0007669"/>
    <property type="project" value="InterPro"/>
</dbReference>
<dbReference type="GO" id="GO:0004331">
    <property type="term" value="F:fructose-2,6-bisphosphate 2-phosphatase activity"/>
    <property type="evidence" value="ECO:0007669"/>
    <property type="project" value="TreeGrafter"/>
</dbReference>
<evidence type="ECO:0000313" key="7">
    <source>
        <dbReference type="EMBL" id="LAB65959.1"/>
    </source>
</evidence>
<evidence type="ECO:0000256" key="4">
    <source>
        <dbReference type="PIRSR" id="PIRSR613078-2"/>
    </source>
</evidence>
<evidence type="ECO:0000256" key="5">
    <source>
        <dbReference type="SAM" id="MobiDB-lite"/>
    </source>
</evidence>
<feature type="domain" description="6-phosphofructo-2-kinase" evidence="6">
    <location>
        <begin position="3"/>
        <end position="107"/>
    </location>
</feature>
<dbReference type="SUPFAM" id="SSF52540">
    <property type="entry name" value="P-loop containing nucleoside triphosphate hydrolases"/>
    <property type="match status" value="1"/>
</dbReference>
<dbReference type="CDD" id="cd07067">
    <property type="entry name" value="HP_PGM_like"/>
    <property type="match status" value="1"/>
</dbReference>
<dbReference type="FunFam" id="3.40.50.1240:FF:000001">
    <property type="entry name" value="6-phosphofructo-2-kinase/fructose-2, 6-bisphosphatase 3 isoform 2"/>
    <property type="match status" value="1"/>
</dbReference>
<dbReference type="PRINTS" id="PR00991">
    <property type="entry name" value="6PFRUCTKNASE"/>
</dbReference>
<dbReference type="InterPro" id="IPR029033">
    <property type="entry name" value="His_PPase_superfam"/>
</dbReference>
<dbReference type="SMART" id="SM00855">
    <property type="entry name" value="PGAM"/>
    <property type="match status" value="1"/>
</dbReference>
<dbReference type="PIRSF" id="PIRSF000709">
    <property type="entry name" value="6PFK_2-Ptase"/>
    <property type="match status" value="1"/>
</dbReference>
<evidence type="ECO:0000259" key="6">
    <source>
        <dbReference type="Pfam" id="PF01591"/>
    </source>
</evidence>
<keyword evidence="3" id="KW-0067">ATP-binding</keyword>
<sequence>MVVEEMQYKLFYIESICEDQALIESNIREVKISSPDYVGVSADDALKDFLQRIDHYKLQYQPLDEEKEDHLSFMKIYNTGEKVVVHKHEGHIQSRIVYYLMNIHVAPRSIYLTRHGESEHNVKGKIGGDSSLSNRGLEYRDALANYINGQNIPKLRVWTSWMKRTIETSSGIEAPQERWKSLNEIDAGVCEEMTYAEIKAKFPSDFEARDKNKLRYRYPRGESYQDLIARLEPVIMELERQTNVLVVAHQAILRCLLAYFMDNELDELPYVNVPLHNVIKLTPVAYGCKIEYIDLEIPSVNTHRGKPLVAGTIEDYPEQGAPRNGTSSANSDSSGFRVDDNSQNGHAAATVGGASDEVHVGAS</sequence>
<dbReference type="GO" id="GO:0006003">
    <property type="term" value="P:fructose 2,6-bisphosphate metabolic process"/>
    <property type="evidence" value="ECO:0007669"/>
    <property type="project" value="InterPro"/>
</dbReference>
<feature type="compositionally biased region" description="Polar residues" evidence="5">
    <location>
        <begin position="324"/>
        <end position="334"/>
    </location>
</feature>
<keyword evidence="7" id="KW-0418">Kinase</keyword>
<dbReference type="GO" id="GO:0005524">
    <property type="term" value="F:ATP binding"/>
    <property type="evidence" value="ECO:0007669"/>
    <property type="project" value="UniProtKB-KW"/>
</dbReference>
<keyword evidence="2" id="KW-0547">Nucleotide-binding</keyword>
<reference evidence="7" key="1">
    <citation type="journal article" date="2018" name="Biosci. Biotechnol. Biochem.">
        <title>Polysaccharide hydrolase of the hadal zone amphipods Hirondellea gigas.</title>
        <authorList>
            <person name="Kobayashi H."/>
            <person name="Nagahama T."/>
            <person name="Arai W."/>
            <person name="Sasagawa Y."/>
            <person name="Umeda M."/>
            <person name="Hayashi T."/>
            <person name="Nikaido I."/>
            <person name="Watanabe H."/>
            <person name="Oguri K."/>
            <person name="Kitazato H."/>
            <person name="Fujioka K."/>
            <person name="Kido Y."/>
            <person name="Takami H."/>
        </authorList>
    </citation>
    <scope>NUCLEOTIDE SEQUENCE</scope>
    <source>
        <tissue evidence="7">Whole body</tissue>
    </source>
</reference>
<dbReference type="EMBL" id="IACF01000153">
    <property type="protein sequence ID" value="LAB65959.1"/>
    <property type="molecule type" value="mRNA"/>
</dbReference>
<dbReference type="InterPro" id="IPR013078">
    <property type="entry name" value="His_Pase_superF_clade-1"/>
</dbReference>
<feature type="region of interest" description="Disordered" evidence="5">
    <location>
        <begin position="314"/>
        <end position="363"/>
    </location>
</feature>
<dbReference type="GO" id="GO:0006000">
    <property type="term" value="P:fructose metabolic process"/>
    <property type="evidence" value="ECO:0007669"/>
    <property type="project" value="InterPro"/>
</dbReference>
<feature type="binding site" evidence="4">
    <location>
        <begin position="114"/>
        <end position="121"/>
    </location>
    <ligand>
        <name>substrate</name>
    </ligand>
</feature>
<dbReference type="PROSITE" id="PS00175">
    <property type="entry name" value="PG_MUTASE"/>
    <property type="match status" value="1"/>
</dbReference>
<dbReference type="InterPro" id="IPR001345">
    <property type="entry name" value="PG/BPGM_mutase_AS"/>
</dbReference>
<dbReference type="PANTHER" id="PTHR10606:SF44">
    <property type="entry name" value="6-PHOSPHOFRUCTO 2-KINASE_FRUCTOSE 2,6-BISPHOSPHATASE LONG FORM"/>
    <property type="match status" value="1"/>
</dbReference>
<dbReference type="SUPFAM" id="SSF53254">
    <property type="entry name" value="Phosphoglycerate mutase-like"/>
    <property type="match status" value="1"/>
</dbReference>
<feature type="binding site" evidence="4">
    <location>
        <position position="164"/>
    </location>
    <ligand>
        <name>substrate</name>
    </ligand>
</feature>
<dbReference type="InterPro" id="IPR027417">
    <property type="entry name" value="P-loop_NTPase"/>
</dbReference>
<organism evidence="7">
    <name type="scientific">Hirondellea gigas</name>
    <dbReference type="NCBI Taxonomy" id="1518452"/>
    <lineage>
        <taxon>Eukaryota</taxon>
        <taxon>Metazoa</taxon>
        <taxon>Ecdysozoa</taxon>
        <taxon>Arthropoda</taxon>
        <taxon>Crustacea</taxon>
        <taxon>Multicrustacea</taxon>
        <taxon>Malacostraca</taxon>
        <taxon>Eumalacostraca</taxon>
        <taxon>Peracarida</taxon>
        <taxon>Amphipoda</taxon>
        <taxon>Amphilochidea</taxon>
        <taxon>Lysianassida</taxon>
        <taxon>Lysianassidira</taxon>
        <taxon>Lysianassoidea</taxon>
        <taxon>Lysianassidae</taxon>
        <taxon>Hirondellea</taxon>
    </lineage>
</organism>
<name>A0A2P2HVZ1_9CRUS</name>
<keyword evidence="7" id="KW-0808">Transferase</keyword>
<proteinExistence type="evidence at transcript level"/>
<evidence type="ECO:0000256" key="1">
    <source>
        <dbReference type="ARBA" id="ARBA00008408"/>
    </source>
</evidence>
<dbReference type="Pfam" id="PF01591">
    <property type="entry name" value="6PF2K"/>
    <property type="match status" value="1"/>
</dbReference>
<comment type="similarity">
    <text evidence="1">In the C-terminal section; belongs to the phosphoglycerate mutase family.</text>
</comment>
<dbReference type="InterPro" id="IPR003094">
    <property type="entry name" value="6Pfruct_kin"/>
</dbReference>
<dbReference type="Gene3D" id="3.40.50.1240">
    <property type="entry name" value="Phosphoglycerate mutase-like"/>
    <property type="match status" value="1"/>
</dbReference>
<accession>A0A2P2HVZ1</accession>
<dbReference type="Gene3D" id="3.40.50.300">
    <property type="entry name" value="P-loop containing nucleotide triphosphate hydrolases"/>
    <property type="match status" value="1"/>
</dbReference>
<evidence type="ECO:0000256" key="3">
    <source>
        <dbReference type="ARBA" id="ARBA00022840"/>
    </source>
</evidence>
<dbReference type="GO" id="GO:0005829">
    <property type="term" value="C:cytosol"/>
    <property type="evidence" value="ECO:0007669"/>
    <property type="project" value="TreeGrafter"/>
</dbReference>
<dbReference type="InterPro" id="IPR013079">
    <property type="entry name" value="6Phosfructo_kin"/>
</dbReference>
<dbReference type="PANTHER" id="PTHR10606">
    <property type="entry name" value="6-PHOSPHOFRUCTO-2-KINASE/FRUCTOSE-2,6-BISPHOSPHATASE"/>
    <property type="match status" value="1"/>
</dbReference>
<protein>
    <submittedName>
        <fullName evidence="7">6-phosphofructo-2-kinase/fructose-2,6-bisphosphatase-like</fullName>
    </submittedName>
</protein>